<evidence type="ECO:0000313" key="2">
    <source>
        <dbReference type="EMBL" id="KAG5191435.1"/>
    </source>
</evidence>
<dbReference type="GO" id="GO:0016020">
    <property type="term" value="C:membrane"/>
    <property type="evidence" value="ECO:0007669"/>
    <property type="project" value="InterPro"/>
</dbReference>
<name>A0A835ZHK2_9STRA</name>
<feature type="domain" description="L-type lectin-like" evidence="1">
    <location>
        <begin position="1"/>
        <end position="105"/>
    </location>
</feature>
<reference evidence="2" key="1">
    <citation type="submission" date="2021-02" db="EMBL/GenBank/DDBJ databases">
        <title>First Annotated Genome of the Yellow-green Alga Tribonema minus.</title>
        <authorList>
            <person name="Mahan K.M."/>
        </authorList>
    </citation>
    <scope>NUCLEOTIDE SEQUENCE</scope>
    <source>
        <strain evidence="2">UTEX B ZZ1240</strain>
    </source>
</reference>
<protein>
    <recommendedName>
        <fullName evidence="1">L-type lectin-like domain-containing protein</fullName>
    </recommendedName>
</protein>
<dbReference type="EMBL" id="JAFCMP010000020">
    <property type="protein sequence ID" value="KAG5191435.1"/>
    <property type="molecule type" value="Genomic_DNA"/>
</dbReference>
<dbReference type="OrthoDB" id="270293at2759"/>
<organism evidence="2 3">
    <name type="scientific">Tribonema minus</name>
    <dbReference type="NCBI Taxonomy" id="303371"/>
    <lineage>
        <taxon>Eukaryota</taxon>
        <taxon>Sar</taxon>
        <taxon>Stramenopiles</taxon>
        <taxon>Ochrophyta</taxon>
        <taxon>PX clade</taxon>
        <taxon>Xanthophyceae</taxon>
        <taxon>Tribonematales</taxon>
        <taxon>Tribonemataceae</taxon>
        <taxon>Tribonema</taxon>
    </lineage>
</organism>
<evidence type="ECO:0000313" key="3">
    <source>
        <dbReference type="Proteomes" id="UP000664859"/>
    </source>
</evidence>
<proteinExistence type="predicted"/>
<dbReference type="InterPro" id="IPR005052">
    <property type="entry name" value="Lectin_leg"/>
</dbReference>
<dbReference type="Pfam" id="PF03388">
    <property type="entry name" value="Lectin_leg-like"/>
    <property type="match status" value="1"/>
</dbReference>
<sequence>GCAEKFMGVGVIVDTYRRAEDAKHRDISMVTNNGRKGGAQVMTELQGCNANLRYWEGRDDFTVLKSSRLRLRFSSDNTLILEVDSRNSGRWRRCARIDKADLPRSWAYRSYVGLQVRNRYIHL</sequence>
<dbReference type="AlphaFoldDB" id="A0A835ZHK2"/>
<gene>
    <name evidence="2" type="ORF">JKP88DRAFT_174656</name>
</gene>
<comment type="caution">
    <text evidence="2">The sequence shown here is derived from an EMBL/GenBank/DDBJ whole genome shotgun (WGS) entry which is preliminary data.</text>
</comment>
<feature type="non-terminal residue" evidence="2">
    <location>
        <position position="1"/>
    </location>
</feature>
<keyword evidence="3" id="KW-1185">Reference proteome</keyword>
<dbReference type="Proteomes" id="UP000664859">
    <property type="component" value="Unassembled WGS sequence"/>
</dbReference>
<dbReference type="Gene3D" id="2.60.120.200">
    <property type="match status" value="1"/>
</dbReference>
<evidence type="ECO:0000259" key="1">
    <source>
        <dbReference type="Pfam" id="PF03388"/>
    </source>
</evidence>
<accession>A0A835ZHK2</accession>